<dbReference type="Pfam" id="PF00582">
    <property type="entry name" value="Usp"/>
    <property type="match status" value="2"/>
</dbReference>
<organism evidence="3 4">
    <name type="scientific">Alloscardovia venturai</name>
    <dbReference type="NCBI Taxonomy" id="1769421"/>
    <lineage>
        <taxon>Bacteria</taxon>
        <taxon>Bacillati</taxon>
        <taxon>Actinomycetota</taxon>
        <taxon>Actinomycetes</taxon>
        <taxon>Bifidobacteriales</taxon>
        <taxon>Bifidobacteriaceae</taxon>
        <taxon>Alloscardovia</taxon>
    </lineage>
</organism>
<evidence type="ECO:0000256" key="1">
    <source>
        <dbReference type="ARBA" id="ARBA00008791"/>
    </source>
</evidence>
<sequence>MVVTTENTHTSLGELAVGVDGTPESFAALQWAMRESNITRQMVHAIYGWTHSWDLGDEPTSPDEWERVRKLINVELEQWADTASEGLDFDRSRLRLTSVHSAGSTALLDIGQRAHQIVVGRRTMNAVARWFFGSMSENLVSQASVPVTVVRPSGIESFDTPQDERDAREKMLNRVAEGTAASVNEENLLGNDHALPIIVGVDGSQVSLRALDFAIEAARLENRELHIFYFWQLKSLATIMEREDAIPSIEEGRDFAEKTLDSIVKQAQIPQGMVVKKHVVHASAAKGLLEASRFAKRIIVGSRGLGKFDQHVLGSVSHQLLEKSLTTVTIVH</sequence>
<dbReference type="InterPro" id="IPR006015">
    <property type="entry name" value="Universal_stress_UspA"/>
</dbReference>
<accession>A0ABW2Y7P4</accession>
<dbReference type="RefSeq" id="WP_377938966.1">
    <property type="nucleotide sequence ID" value="NZ_JBHTHQ010000021.1"/>
</dbReference>
<dbReference type="Gene3D" id="3.40.50.620">
    <property type="entry name" value="HUPs"/>
    <property type="match status" value="2"/>
</dbReference>
<keyword evidence="4" id="KW-1185">Reference proteome</keyword>
<reference evidence="4" key="1">
    <citation type="journal article" date="2019" name="Int. J. Syst. Evol. Microbiol.">
        <title>The Global Catalogue of Microorganisms (GCM) 10K type strain sequencing project: providing services to taxonomists for standard genome sequencing and annotation.</title>
        <authorList>
            <consortium name="The Broad Institute Genomics Platform"/>
            <consortium name="The Broad Institute Genome Sequencing Center for Infectious Disease"/>
            <person name="Wu L."/>
            <person name="Ma J."/>
        </authorList>
    </citation>
    <scope>NUCLEOTIDE SEQUENCE [LARGE SCALE GENOMIC DNA]</scope>
    <source>
        <strain evidence="4">CCM 8604</strain>
    </source>
</reference>
<name>A0ABW2Y7P4_9BIFI</name>
<dbReference type="SUPFAM" id="SSF52402">
    <property type="entry name" value="Adenine nucleotide alpha hydrolases-like"/>
    <property type="match status" value="2"/>
</dbReference>
<dbReference type="CDD" id="cd00293">
    <property type="entry name" value="USP-like"/>
    <property type="match status" value="1"/>
</dbReference>
<evidence type="ECO:0000313" key="4">
    <source>
        <dbReference type="Proteomes" id="UP001597036"/>
    </source>
</evidence>
<gene>
    <name evidence="3" type="ORF">ACFQY8_05900</name>
</gene>
<dbReference type="PANTHER" id="PTHR46268">
    <property type="entry name" value="STRESS RESPONSE PROTEIN NHAX"/>
    <property type="match status" value="1"/>
</dbReference>
<evidence type="ECO:0000259" key="2">
    <source>
        <dbReference type="Pfam" id="PF00582"/>
    </source>
</evidence>
<dbReference type="Proteomes" id="UP001597036">
    <property type="component" value="Unassembled WGS sequence"/>
</dbReference>
<dbReference type="EMBL" id="JBHTHQ010000021">
    <property type="protein sequence ID" value="MFD0705274.1"/>
    <property type="molecule type" value="Genomic_DNA"/>
</dbReference>
<feature type="domain" description="UspA" evidence="2">
    <location>
        <begin position="197"/>
        <end position="332"/>
    </location>
</feature>
<comment type="caution">
    <text evidence="3">The sequence shown here is derived from an EMBL/GenBank/DDBJ whole genome shotgun (WGS) entry which is preliminary data.</text>
</comment>
<comment type="similarity">
    <text evidence="1">Belongs to the universal stress protein A family.</text>
</comment>
<evidence type="ECO:0000313" key="3">
    <source>
        <dbReference type="EMBL" id="MFD0705274.1"/>
    </source>
</evidence>
<dbReference type="InterPro" id="IPR006016">
    <property type="entry name" value="UspA"/>
</dbReference>
<dbReference type="PANTHER" id="PTHR46268:SF6">
    <property type="entry name" value="UNIVERSAL STRESS PROTEIN UP12"/>
    <property type="match status" value="1"/>
</dbReference>
<feature type="domain" description="UspA" evidence="2">
    <location>
        <begin position="16"/>
        <end position="151"/>
    </location>
</feature>
<proteinExistence type="inferred from homology"/>
<dbReference type="InterPro" id="IPR014729">
    <property type="entry name" value="Rossmann-like_a/b/a_fold"/>
</dbReference>
<protein>
    <submittedName>
        <fullName evidence="3">Universal stress protein</fullName>
    </submittedName>
</protein>
<dbReference type="PRINTS" id="PR01438">
    <property type="entry name" value="UNVRSLSTRESS"/>
</dbReference>